<dbReference type="InterPro" id="IPR001254">
    <property type="entry name" value="Trypsin_dom"/>
</dbReference>
<evidence type="ECO:0000256" key="6">
    <source>
        <dbReference type="SAM" id="MobiDB-lite"/>
    </source>
</evidence>
<dbReference type="GO" id="GO:0006508">
    <property type="term" value="P:proteolysis"/>
    <property type="evidence" value="ECO:0007669"/>
    <property type="project" value="InterPro"/>
</dbReference>
<evidence type="ECO:0000256" key="1">
    <source>
        <dbReference type="ARBA" id="ARBA00004613"/>
    </source>
</evidence>
<keyword evidence="2" id="KW-0964">Secreted</keyword>
<evidence type="ECO:0000256" key="3">
    <source>
        <dbReference type="ARBA" id="ARBA00022729"/>
    </source>
</evidence>
<evidence type="ECO:0000256" key="2">
    <source>
        <dbReference type="ARBA" id="ARBA00022525"/>
    </source>
</evidence>
<keyword evidence="9" id="KW-1185">Reference proteome</keyword>
<feature type="region of interest" description="Disordered" evidence="6">
    <location>
        <begin position="1"/>
        <end position="20"/>
    </location>
</feature>
<dbReference type="PANTHER" id="PTHR24252:SF10">
    <property type="entry name" value="SERINE PROTEASE 56"/>
    <property type="match status" value="1"/>
</dbReference>
<keyword evidence="4" id="KW-1015">Disulfide bond</keyword>
<reference evidence="8" key="2">
    <citation type="submission" date="2025-09" db="UniProtKB">
        <authorList>
            <consortium name="Ensembl"/>
        </authorList>
    </citation>
    <scope>IDENTIFICATION</scope>
</reference>
<dbReference type="GO" id="GO:0005576">
    <property type="term" value="C:extracellular region"/>
    <property type="evidence" value="ECO:0007669"/>
    <property type="project" value="UniProtKB-SubCell"/>
</dbReference>
<evidence type="ECO:0000256" key="5">
    <source>
        <dbReference type="ARBA" id="ARBA00023180"/>
    </source>
</evidence>
<dbReference type="AlphaFoldDB" id="A0A8C0V264"/>
<reference evidence="8" key="1">
    <citation type="submission" date="2025-08" db="UniProtKB">
        <authorList>
            <consortium name="Ensembl"/>
        </authorList>
    </citation>
    <scope>IDENTIFICATION</scope>
</reference>
<protein>
    <recommendedName>
        <fullName evidence="7">Peptidase S1 domain-containing protein</fullName>
    </recommendedName>
</protein>
<dbReference type="GO" id="GO:0004252">
    <property type="term" value="F:serine-type endopeptidase activity"/>
    <property type="evidence" value="ECO:0007669"/>
    <property type="project" value="InterPro"/>
</dbReference>
<dbReference type="Ensembl" id="ENSCCET00000023458.1">
    <property type="protein sequence ID" value="ENSCCEP00000015093.1"/>
    <property type="gene ID" value="ENSCCEG00000014318.1"/>
</dbReference>
<keyword evidence="5" id="KW-0325">Glycoprotein</keyword>
<name>A0A8C0V264_CYACU</name>
<organism evidence="8 9">
    <name type="scientific">Cyanistes caeruleus</name>
    <name type="common">Eurasian blue tit</name>
    <name type="synonym">Parus caeruleus</name>
    <dbReference type="NCBI Taxonomy" id="156563"/>
    <lineage>
        <taxon>Eukaryota</taxon>
        <taxon>Metazoa</taxon>
        <taxon>Chordata</taxon>
        <taxon>Craniata</taxon>
        <taxon>Vertebrata</taxon>
        <taxon>Euteleostomi</taxon>
        <taxon>Archelosauria</taxon>
        <taxon>Archosauria</taxon>
        <taxon>Dinosauria</taxon>
        <taxon>Saurischia</taxon>
        <taxon>Theropoda</taxon>
        <taxon>Coelurosauria</taxon>
        <taxon>Aves</taxon>
        <taxon>Neognathae</taxon>
        <taxon>Neoaves</taxon>
        <taxon>Telluraves</taxon>
        <taxon>Australaves</taxon>
        <taxon>Passeriformes</taxon>
        <taxon>Paridae</taxon>
        <taxon>Cyanistes</taxon>
    </lineage>
</organism>
<dbReference type="PROSITE" id="PS50240">
    <property type="entry name" value="TRYPSIN_DOM"/>
    <property type="match status" value="1"/>
</dbReference>
<proteinExistence type="predicted"/>
<comment type="subcellular location">
    <subcellularLocation>
        <location evidence="1">Secreted</location>
    </subcellularLocation>
</comment>
<dbReference type="PANTHER" id="PTHR24252">
    <property type="entry name" value="ACROSIN-RELATED"/>
    <property type="match status" value="1"/>
</dbReference>
<keyword evidence="3" id="KW-0732">Signal</keyword>
<evidence type="ECO:0000313" key="8">
    <source>
        <dbReference type="Ensembl" id="ENSCCEP00000015093.1"/>
    </source>
</evidence>
<dbReference type="SUPFAM" id="SSF50494">
    <property type="entry name" value="Trypsin-like serine proteases"/>
    <property type="match status" value="1"/>
</dbReference>
<dbReference type="FunFam" id="2.40.10.10:FF:000054">
    <property type="entry name" value="Complement C1r subcomponent"/>
    <property type="match status" value="1"/>
</dbReference>
<evidence type="ECO:0000256" key="4">
    <source>
        <dbReference type="ARBA" id="ARBA00023157"/>
    </source>
</evidence>
<sequence>VPSQRPRGAQPRHPLLHRGLGFPLRSAGLVPQAVSTAGVPAQSNAQAFPLQGDSGGPLACEDPTSHHFVLYGITSWGDGCGEQGKPGVYTRGPNTFSPHVPS</sequence>
<evidence type="ECO:0000259" key="7">
    <source>
        <dbReference type="PROSITE" id="PS50240"/>
    </source>
</evidence>
<accession>A0A8C0V264</accession>
<feature type="domain" description="Peptidase S1" evidence="7">
    <location>
        <begin position="37"/>
        <end position="102"/>
    </location>
</feature>
<dbReference type="Pfam" id="PF00089">
    <property type="entry name" value="Trypsin"/>
    <property type="match status" value="1"/>
</dbReference>
<dbReference type="InterPro" id="IPR043504">
    <property type="entry name" value="Peptidase_S1_PA_chymotrypsin"/>
</dbReference>
<dbReference type="InterPro" id="IPR009003">
    <property type="entry name" value="Peptidase_S1_PA"/>
</dbReference>
<dbReference type="Proteomes" id="UP000694410">
    <property type="component" value="Unplaced"/>
</dbReference>
<dbReference type="Gene3D" id="2.40.10.10">
    <property type="entry name" value="Trypsin-like serine proteases"/>
    <property type="match status" value="1"/>
</dbReference>
<evidence type="ECO:0000313" key="9">
    <source>
        <dbReference type="Proteomes" id="UP000694410"/>
    </source>
</evidence>